<evidence type="ECO:0000256" key="1">
    <source>
        <dbReference type="ARBA" id="ARBA00006432"/>
    </source>
</evidence>
<comment type="similarity">
    <text evidence="1">Belongs to the ATP-dependent AMP-binding enzyme family.</text>
</comment>
<evidence type="ECO:0000256" key="2">
    <source>
        <dbReference type="ARBA" id="ARBA00022598"/>
    </source>
</evidence>
<dbReference type="Pfam" id="PF13193">
    <property type="entry name" value="AMP-binding_C"/>
    <property type="match status" value="1"/>
</dbReference>
<dbReference type="CDD" id="cd04433">
    <property type="entry name" value="AFD_class_I"/>
    <property type="match status" value="1"/>
</dbReference>
<dbReference type="EMBL" id="CP053021">
    <property type="protein sequence ID" value="QJR02331.1"/>
    <property type="molecule type" value="Genomic_DNA"/>
</dbReference>
<dbReference type="EC" id="6.2.1.44" evidence="4"/>
<evidence type="ECO:0000259" key="6">
    <source>
        <dbReference type="Pfam" id="PF00501"/>
    </source>
</evidence>
<dbReference type="AlphaFoldDB" id="A0A6M4G5B2"/>
<evidence type="ECO:0000256" key="4">
    <source>
        <dbReference type="ARBA" id="ARBA00066616"/>
    </source>
</evidence>
<dbReference type="PANTHER" id="PTHR43201:SF5">
    <property type="entry name" value="MEDIUM-CHAIN ACYL-COA LIGASE ACSF2, MITOCHONDRIAL"/>
    <property type="match status" value="1"/>
</dbReference>
<feature type="domain" description="AMP-binding enzyme C-terminal" evidence="7">
    <location>
        <begin position="399"/>
        <end position="474"/>
    </location>
</feature>
<dbReference type="InterPro" id="IPR042099">
    <property type="entry name" value="ANL_N_sf"/>
</dbReference>
<evidence type="ECO:0000256" key="5">
    <source>
        <dbReference type="ARBA" id="ARBA00067668"/>
    </source>
</evidence>
<dbReference type="GO" id="GO:0006631">
    <property type="term" value="P:fatty acid metabolic process"/>
    <property type="evidence" value="ECO:0007669"/>
    <property type="project" value="TreeGrafter"/>
</dbReference>
<evidence type="ECO:0000313" key="8">
    <source>
        <dbReference type="EMBL" id="QJR02331.1"/>
    </source>
</evidence>
<dbReference type="SUPFAM" id="SSF56801">
    <property type="entry name" value="Acetyl-CoA synthetase-like"/>
    <property type="match status" value="1"/>
</dbReference>
<dbReference type="Gene3D" id="3.40.50.12780">
    <property type="entry name" value="N-terminal domain of ligase-like"/>
    <property type="match status" value="1"/>
</dbReference>
<dbReference type="InterPro" id="IPR045851">
    <property type="entry name" value="AMP-bd_C_sf"/>
</dbReference>
<evidence type="ECO:0000259" key="7">
    <source>
        <dbReference type="Pfam" id="PF13193"/>
    </source>
</evidence>
<dbReference type="InterPro" id="IPR000873">
    <property type="entry name" value="AMP-dep_synth/lig_dom"/>
</dbReference>
<reference evidence="8 9" key="1">
    <citation type="submission" date="2020-04" db="EMBL/GenBank/DDBJ databases">
        <title>The Whole Genome Analysis of High salt-tolerant Sphingobium yanoikuyae YC-XJ2 with Aryl organophosphorus flame retardants (aryl-OPFRs)-degrading capacity and characteristics of Related phosphotriesterase.</title>
        <authorList>
            <person name="Li X."/>
        </authorList>
    </citation>
    <scope>NUCLEOTIDE SEQUENCE [LARGE SCALE GENOMIC DNA]</scope>
    <source>
        <strain evidence="8 9">YC-XJ2</strain>
    </source>
</reference>
<protein>
    <recommendedName>
        <fullName evidence="5">3-methylmercaptopropionyl-CoA ligase</fullName>
        <ecNumber evidence="4">6.2.1.44</ecNumber>
    </recommendedName>
</protein>
<name>A0A6M4G5B2_SPHYA</name>
<proteinExistence type="inferred from homology"/>
<dbReference type="Pfam" id="PF00501">
    <property type="entry name" value="AMP-binding"/>
    <property type="match status" value="1"/>
</dbReference>
<dbReference type="RefSeq" id="WP_169860825.1">
    <property type="nucleotide sequence ID" value="NZ_CP053021.1"/>
</dbReference>
<sequence length="497" mass="52786">MTDVRRITDVLRIRAATMADSVAHDDTRRVLTFAQWDREADEIGGGLAAAGLAPGDRVFLPISNAHAVEMAIAVLAVLRAGGIAVPVNTRLSPLEVSDYAALIEPRFAITNQPDLLAGLALDAVWTADAMPRDIAALPDQAALDPQADAEILGTSGTTGRIKGVVVTHPDLLGRSRTGKEKDRSTSTLHALPFTGSGGNLGVLMLPLYGGATTFTQPRFDPGAFLKLVETKRPMTVYLVPTMLRLILDHPDAVSTDFSSVRYLMTGTAPLPNDSVVRAMALWPGASIRNSYGMSEGGVGVSTRGKEVLKPGCVGKLPANMQVRDEAGNVAAPMVVGEIYGLQSNPRRYWRDEEATANGFAGGWTRTGDLGFVDEDGDLIISGRSKELIIRGGYNITPIEIENVLHAHPAVKDAAVLGVPHDVLGEDIAAAVALRPGAHVSVEQLVAWCGDRLANNKLPRTILILDELPLNATGKIVKRDLLPKLAAAAQARRDASAR</sequence>
<dbReference type="Gene3D" id="3.30.300.30">
    <property type="match status" value="1"/>
</dbReference>
<evidence type="ECO:0000313" key="9">
    <source>
        <dbReference type="Proteomes" id="UP000502611"/>
    </source>
</evidence>
<dbReference type="FunFam" id="3.30.300.30:FF:000008">
    <property type="entry name" value="2,3-dihydroxybenzoate-AMP ligase"/>
    <property type="match status" value="1"/>
</dbReference>
<accession>A0A6M4G5B2</accession>
<dbReference type="Proteomes" id="UP000502611">
    <property type="component" value="Chromosome"/>
</dbReference>
<evidence type="ECO:0000256" key="3">
    <source>
        <dbReference type="ARBA" id="ARBA00051915"/>
    </source>
</evidence>
<dbReference type="InterPro" id="IPR025110">
    <property type="entry name" value="AMP-bd_C"/>
</dbReference>
<gene>
    <name evidence="8" type="ORF">HH800_09150</name>
</gene>
<dbReference type="GO" id="GO:0031956">
    <property type="term" value="F:medium-chain fatty acid-CoA ligase activity"/>
    <property type="evidence" value="ECO:0007669"/>
    <property type="project" value="TreeGrafter"/>
</dbReference>
<keyword evidence="2 8" id="KW-0436">Ligase</keyword>
<feature type="domain" description="AMP-dependent synthetase/ligase" evidence="6">
    <location>
        <begin position="14"/>
        <end position="339"/>
    </location>
</feature>
<dbReference type="PROSITE" id="PS00455">
    <property type="entry name" value="AMP_BINDING"/>
    <property type="match status" value="1"/>
</dbReference>
<dbReference type="InterPro" id="IPR020845">
    <property type="entry name" value="AMP-binding_CS"/>
</dbReference>
<dbReference type="PANTHER" id="PTHR43201">
    <property type="entry name" value="ACYL-COA SYNTHETASE"/>
    <property type="match status" value="1"/>
</dbReference>
<organism evidence="8 9">
    <name type="scientific">Sphingobium yanoikuyae</name>
    <name type="common">Sphingomonas yanoikuyae</name>
    <dbReference type="NCBI Taxonomy" id="13690"/>
    <lineage>
        <taxon>Bacteria</taxon>
        <taxon>Pseudomonadati</taxon>
        <taxon>Pseudomonadota</taxon>
        <taxon>Alphaproteobacteria</taxon>
        <taxon>Sphingomonadales</taxon>
        <taxon>Sphingomonadaceae</taxon>
        <taxon>Sphingobium</taxon>
    </lineage>
</organism>
<comment type="catalytic activity">
    <reaction evidence="3">
        <text>3-(methylsulfanyl)propanoate + ATP + CoA = 3-(methylsulfanyl)propanoyl-CoA + AMP + diphosphate</text>
        <dbReference type="Rhea" id="RHEA:43052"/>
        <dbReference type="ChEBI" id="CHEBI:30616"/>
        <dbReference type="ChEBI" id="CHEBI:33019"/>
        <dbReference type="ChEBI" id="CHEBI:49016"/>
        <dbReference type="ChEBI" id="CHEBI:57287"/>
        <dbReference type="ChEBI" id="CHEBI:82815"/>
        <dbReference type="ChEBI" id="CHEBI:456215"/>
        <dbReference type="EC" id="6.2.1.44"/>
    </reaction>
    <physiologicalReaction direction="left-to-right" evidence="3">
        <dbReference type="Rhea" id="RHEA:43053"/>
    </physiologicalReaction>
</comment>